<evidence type="ECO:0000313" key="2">
    <source>
        <dbReference type="Proteomes" id="UP000824023"/>
    </source>
</evidence>
<reference evidence="1" key="2">
    <citation type="submission" date="2021-04" db="EMBL/GenBank/DDBJ databases">
        <authorList>
            <person name="Gilroy R."/>
        </authorList>
    </citation>
    <scope>NUCLEOTIDE SEQUENCE</scope>
    <source>
        <strain evidence="1">ChiHjej12B11-24981</strain>
    </source>
</reference>
<protein>
    <submittedName>
        <fullName evidence="1">Uncharacterized protein</fullName>
    </submittedName>
</protein>
<accession>A0A9D2CWJ6</accession>
<dbReference type="AlphaFoldDB" id="A0A9D2CWJ6"/>
<sequence>MRKYRNYLLDMLSSAGCKIHCFCLIQAVESLVHYLELMVGEDYWQCHPELRQIVDDVLDSFRVNPTHTVD</sequence>
<reference evidence="1" key="1">
    <citation type="journal article" date="2021" name="PeerJ">
        <title>Extensive microbial diversity within the chicken gut microbiome revealed by metagenomics and culture.</title>
        <authorList>
            <person name="Gilroy R."/>
            <person name="Ravi A."/>
            <person name="Getino M."/>
            <person name="Pursley I."/>
            <person name="Horton D.L."/>
            <person name="Alikhan N.F."/>
            <person name="Baker D."/>
            <person name="Gharbi K."/>
            <person name="Hall N."/>
            <person name="Watson M."/>
            <person name="Adriaenssens E.M."/>
            <person name="Foster-Nyarko E."/>
            <person name="Jarju S."/>
            <person name="Secka A."/>
            <person name="Antonio M."/>
            <person name="Oren A."/>
            <person name="Chaudhuri R.R."/>
            <person name="La Ragione R."/>
            <person name="Hildebrand F."/>
            <person name="Pallen M.J."/>
        </authorList>
    </citation>
    <scope>NUCLEOTIDE SEQUENCE</scope>
    <source>
        <strain evidence="1">ChiHjej12B11-24981</strain>
    </source>
</reference>
<comment type="caution">
    <text evidence="1">The sequence shown here is derived from an EMBL/GenBank/DDBJ whole genome shotgun (WGS) entry which is preliminary data.</text>
</comment>
<dbReference type="EMBL" id="DXCK01000120">
    <property type="protein sequence ID" value="HIZ02345.1"/>
    <property type="molecule type" value="Genomic_DNA"/>
</dbReference>
<dbReference type="Proteomes" id="UP000824023">
    <property type="component" value="Unassembled WGS sequence"/>
</dbReference>
<proteinExistence type="predicted"/>
<name>A0A9D2CWJ6_9BACE</name>
<organism evidence="1 2">
    <name type="scientific">Candidatus Bacteroides merdipullorum</name>
    <dbReference type="NCBI Taxonomy" id="2838474"/>
    <lineage>
        <taxon>Bacteria</taxon>
        <taxon>Pseudomonadati</taxon>
        <taxon>Bacteroidota</taxon>
        <taxon>Bacteroidia</taxon>
        <taxon>Bacteroidales</taxon>
        <taxon>Bacteroidaceae</taxon>
        <taxon>Bacteroides</taxon>
    </lineage>
</organism>
<gene>
    <name evidence="1" type="ORF">H9819_08895</name>
</gene>
<evidence type="ECO:0000313" key="1">
    <source>
        <dbReference type="EMBL" id="HIZ02345.1"/>
    </source>
</evidence>